<keyword evidence="2" id="KW-1185">Reference proteome</keyword>
<dbReference type="PATRIC" id="fig|1341181.4.peg.1304"/>
<dbReference type="Proteomes" id="UP000018004">
    <property type="component" value="Unassembled WGS sequence"/>
</dbReference>
<dbReference type="EMBL" id="AVGG01000005">
    <property type="protein sequence ID" value="ESU28730.1"/>
    <property type="molecule type" value="Genomic_DNA"/>
</dbReference>
<protein>
    <submittedName>
        <fullName evidence="1">Uncharacterized protein</fullName>
    </submittedName>
</protein>
<accession>V6SWF2</accession>
<evidence type="ECO:0000313" key="2">
    <source>
        <dbReference type="Proteomes" id="UP000018004"/>
    </source>
</evidence>
<name>V6SWF2_9FLAO</name>
<comment type="caution">
    <text evidence="1">The sequence shown here is derived from an EMBL/GenBank/DDBJ whole genome shotgun (WGS) entry which is preliminary data.</text>
</comment>
<gene>
    <name evidence="1" type="ORF">FLJC2902T_13240</name>
</gene>
<organism evidence="1 2">
    <name type="scientific">Flavobacterium limnosediminis JC2902</name>
    <dbReference type="NCBI Taxonomy" id="1341181"/>
    <lineage>
        <taxon>Bacteria</taxon>
        <taxon>Pseudomonadati</taxon>
        <taxon>Bacteroidota</taxon>
        <taxon>Flavobacteriia</taxon>
        <taxon>Flavobacteriales</taxon>
        <taxon>Flavobacteriaceae</taxon>
        <taxon>Flavobacterium</taxon>
    </lineage>
</organism>
<sequence length="52" mass="6065">MVGVFIRGKLYYVKKDLAMSIVGKVDDRETPEGVFFYDGWNYVFIRIDVEGK</sequence>
<proteinExistence type="predicted"/>
<reference evidence="1 2" key="1">
    <citation type="submission" date="2013-08" db="EMBL/GenBank/DDBJ databases">
        <title>Flavobacterium limnosediminis JC2902 genome sequencing.</title>
        <authorList>
            <person name="Lee K."/>
            <person name="Yi H."/>
            <person name="Park S."/>
            <person name="Chun J."/>
        </authorList>
    </citation>
    <scope>NUCLEOTIDE SEQUENCE [LARGE SCALE GENOMIC DNA]</scope>
    <source>
        <strain evidence="1 2">JC2902</strain>
    </source>
</reference>
<evidence type="ECO:0000313" key="1">
    <source>
        <dbReference type="EMBL" id="ESU28730.1"/>
    </source>
</evidence>
<dbReference type="AlphaFoldDB" id="V6SWF2"/>